<organism evidence="1 2">
    <name type="scientific">Tothia fuscella</name>
    <dbReference type="NCBI Taxonomy" id="1048955"/>
    <lineage>
        <taxon>Eukaryota</taxon>
        <taxon>Fungi</taxon>
        <taxon>Dikarya</taxon>
        <taxon>Ascomycota</taxon>
        <taxon>Pezizomycotina</taxon>
        <taxon>Dothideomycetes</taxon>
        <taxon>Pleosporomycetidae</taxon>
        <taxon>Venturiales</taxon>
        <taxon>Cylindrosympodiaceae</taxon>
        <taxon>Tothia</taxon>
    </lineage>
</organism>
<dbReference type="Proteomes" id="UP000800235">
    <property type="component" value="Unassembled WGS sequence"/>
</dbReference>
<comment type="caution">
    <text evidence="1">The sequence shown here is derived from an EMBL/GenBank/DDBJ whole genome shotgun (WGS) entry which is preliminary data.</text>
</comment>
<dbReference type="AlphaFoldDB" id="A0A9P4NMJ1"/>
<evidence type="ECO:0000313" key="1">
    <source>
        <dbReference type="EMBL" id="KAF2427711.1"/>
    </source>
</evidence>
<sequence length="241" mass="23850">MSMLLVVDPPGAESEPDVVSTGTVRSVLLVAAPPDTDAGAETLCAGSAGSAGVAGASDPGAGGAGAEALLAGSKGASDIGVEGGALFSGPAGRLEITVEAEALFAGPVETLDPGAGWEALVPGSPRSELLLGSPLGKSLFQTEAGMMYSLPTESVPRSVTPEDTVSVGAFVVVVLESGGYEKSSGVDRTVVLNLLNRSLDNVRGHTVVSSASVAVTTATLCRTGQFLSHGGQPSTVTLFVL</sequence>
<gene>
    <name evidence="1" type="ORF">EJ08DRAFT_347269</name>
</gene>
<reference evidence="1" key="1">
    <citation type="journal article" date="2020" name="Stud. Mycol.">
        <title>101 Dothideomycetes genomes: a test case for predicting lifestyles and emergence of pathogens.</title>
        <authorList>
            <person name="Haridas S."/>
            <person name="Albert R."/>
            <person name="Binder M."/>
            <person name="Bloem J."/>
            <person name="Labutti K."/>
            <person name="Salamov A."/>
            <person name="Andreopoulos B."/>
            <person name="Baker S."/>
            <person name="Barry K."/>
            <person name="Bills G."/>
            <person name="Bluhm B."/>
            <person name="Cannon C."/>
            <person name="Castanera R."/>
            <person name="Culley D."/>
            <person name="Daum C."/>
            <person name="Ezra D."/>
            <person name="Gonzalez J."/>
            <person name="Henrissat B."/>
            <person name="Kuo A."/>
            <person name="Liang C."/>
            <person name="Lipzen A."/>
            <person name="Lutzoni F."/>
            <person name="Magnuson J."/>
            <person name="Mondo S."/>
            <person name="Nolan M."/>
            <person name="Ohm R."/>
            <person name="Pangilinan J."/>
            <person name="Park H.-J."/>
            <person name="Ramirez L."/>
            <person name="Alfaro M."/>
            <person name="Sun H."/>
            <person name="Tritt A."/>
            <person name="Yoshinaga Y."/>
            <person name="Zwiers L.-H."/>
            <person name="Turgeon B."/>
            <person name="Goodwin S."/>
            <person name="Spatafora J."/>
            <person name="Crous P."/>
            <person name="Grigoriev I."/>
        </authorList>
    </citation>
    <scope>NUCLEOTIDE SEQUENCE</scope>
    <source>
        <strain evidence="1">CBS 130266</strain>
    </source>
</reference>
<evidence type="ECO:0000313" key="2">
    <source>
        <dbReference type="Proteomes" id="UP000800235"/>
    </source>
</evidence>
<dbReference type="EMBL" id="MU007058">
    <property type="protein sequence ID" value="KAF2427711.1"/>
    <property type="molecule type" value="Genomic_DNA"/>
</dbReference>
<name>A0A9P4NMJ1_9PEZI</name>
<proteinExistence type="predicted"/>
<accession>A0A9P4NMJ1</accession>
<protein>
    <submittedName>
        <fullName evidence="1">Uncharacterized protein</fullName>
    </submittedName>
</protein>
<keyword evidence="2" id="KW-1185">Reference proteome</keyword>